<evidence type="ECO:0000313" key="12">
    <source>
        <dbReference type="Proteomes" id="UP000250235"/>
    </source>
</evidence>
<dbReference type="GO" id="GO:0046900">
    <property type="term" value="P:tetrahydrofolylpolyglutamate metabolic process"/>
    <property type="evidence" value="ECO:0007669"/>
    <property type="project" value="TreeGrafter"/>
</dbReference>
<dbReference type="PROSITE" id="PS51273">
    <property type="entry name" value="GATASE_TYPE_1"/>
    <property type="match status" value="1"/>
</dbReference>
<keyword evidence="4" id="KW-0964">Secreted</keyword>
<keyword evidence="12" id="KW-1185">Reference proteome</keyword>
<evidence type="ECO:0000256" key="10">
    <source>
        <dbReference type="SAM" id="MobiDB-lite"/>
    </source>
</evidence>
<dbReference type="SUPFAM" id="SSF52317">
    <property type="entry name" value="Class I glutamine amidotransferase-like"/>
    <property type="match status" value="1"/>
</dbReference>
<dbReference type="PANTHER" id="PTHR11315">
    <property type="entry name" value="PROTEASE FAMILY C26 GAMMA-GLUTAMYL HYDROLASE"/>
    <property type="match status" value="1"/>
</dbReference>
<evidence type="ECO:0000256" key="1">
    <source>
        <dbReference type="ARBA" id="ARBA00004239"/>
    </source>
</evidence>
<keyword evidence="5" id="KW-0732">Signal</keyword>
<evidence type="ECO:0000256" key="9">
    <source>
        <dbReference type="PROSITE-ProRule" id="PRU00607"/>
    </source>
</evidence>
<dbReference type="Proteomes" id="UP000250235">
    <property type="component" value="Unassembled WGS sequence"/>
</dbReference>
<gene>
    <name evidence="11" type="ORF">F511_27914</name>
</gene>
<dbReference type="InterPro" id="IPR015527">
    <property type="entry name" value="Pept_C26_g-glut_hydrolase"/>
</dbReference>
<proteinExistence type="inferred from homology"/>
<feature type="active site" description="Nucleophile" evidence="8 9">
    <location>
        <position position="205"/>
    </location>
</feature>
<feature type="active site" evidence="9">
    <location>
        <position position="318"/>
    </location>
</feature>
<evidence type="ECO:0000256" key="2">
    <source>
        <dbReference type="ARBA" id="ARBA00011083"/>
    </source>
</evidence>
<feature type="active site" description="Proton donor" evidence="8">
    <location>
        <position position="318"/>
    </location>
</feature>
<evidence type="ECO:0000256" key="8">
    <source>
        <dbReference type="PIRSR" id="PIRSR615527-1"/>
    </source>
</evidence>
<dbReference type="EMBL" id="KQ992327">
    <property type="protein sequence ID" value="KZV50834.1"/>
    <property type="molecule type" value="Genomic_DNA"/>
</dbReference>
<name>A0A2Z7D1F5_9LAMI</name>
<comment type="similarity">
    <text evidence="2">Belongs to the peptidase C26 family.</text>
</comment>
<comment type="catalytic activity">
    <reaction evidence="7 9">
        <text>(6S)-5,6,7,8-tetrahydrofolyl-(gamma-L-Glu)(n) + (n-1) H2O = (6S)-5,6,7,8-tetrahydrofolate + (n-1) L-glutamate</text>
        <dbReference type="Rhea" id="RHEA:56784"/>
        <dbReference type="Rhea" id="RHEA-COMP:14738"/>
        <dbReference type="ChEBI" id="CHEBI:15377"/>
        <dbReference type="ChEBI" id="CHEBI:29985"/>
        <dbReference type="ChEBI" id="CHEBI:57453"/>
        <dbReference type="ChEBI" id="CHEBI:141005"/>
        <dbReference type="EC" id="3.4.19.9"/>
    </reaction>
</comment>
<evidence type="ECO:0000256" key="4">
    <source>
        <dbReference type="ARBA" id="ARBA00022525"/>
    </source>
</evidence>
<dbReference type="GO" id="GO:0005576">
    <property type="term" value="C:extracellular region"/>
    <property type="evidence" value="ECO:0007669"/>
    <property type="project" value="UniProtKB-SubCell"/>
</dbReference>
<sequence length="391" mass="43188">MPRPPPPPPPPPLRPKPLFAPPLSSGSTSPTTTSSSPPSSSSASASSSSTAAHNSDYLWISLLIGLSKAAAQAKAPPRVSPCDAEELHEAPTCLPADVKLNYRPVIGILSHPGDGASDRLNKAANASYIAASYVKLVECAGARVIPLIYNEPKDILYKKVNLVNGVLFTGGWAKNGLYFEVVELIFKIVLRKNDAGDYFPLLAICLGFELLSIIISKDNRVLEEFNAGSHASTLQFVKNIDIKETVFQRFPPLLLKKLSTECLIMQHHHYGISPERFQNNKRLCNFFEILTTSADKDNKVCVSTVKARRYPITAFQWHPEKNAFEWGLPTIPHSEDAVQVTQQVANFFVREARKSMNRPSARKILDNLIYNYIPTYCGKAGKGFDEVYIFT</sequence>
<dbReference type="Pfam" id="PF07722">
    <property type="entry name" value="Peptidase_C26"/>
    <property type="match status" value="1"/>
</dbReference>
<dbReference type="PROSITE" id="PS51275">
    <property type="entry name" value="PEPTIDASE_C26_GGH"/>
    <property type="match status" value="1"/>
</dbReference>
<evidence type="ECO:0000313" key="11">
    <source>
        <dbReference type="EMBL" id="KZV50834.1"/>
    </source>
</evidence>
<feature type="region of interest" description="Disordered" evidence="10">
    <location>
        <begin position="1"/>
        <end position="48"/>
    </location>
</feature>
<organism evidence="11 12">
    <name type="scientific">Dorcoceras hygrometricum</name>
    <dbReference type="NCBI Taxonomy" id="472368"/>
    <lineage>
        <taxon>Eukaryota</taxon>
        <taxon>Viridiplantae</taxon>
        <taxon>Streptophyta</taxon>
        <taxon>Embryophyta</taxon>
        <taxon>Tracheophyta</taxon>
        <taxon>Spermatophyta</taxon>
        <taxon>Magnoliopsida</taxon>
        <taxon>eudicotyledons</taxon>
        <taxon>Gunneridae</taxon>
        <taxon>Pentapetalae</taxon>
        <taxon>asterids</taxon>
        <taxon>lamiids</taxon>
        <taxon>Lamiales</taxon>
        <taxon>Gesneriaceae</taxon>
        <taxon>Didymocarpoideae</taxon>
        <taxon>Trichosporeae</taxon>
        <taxon>Loxocarpinae</taxon>
        <taxon>Dorcoceras</taxon>
    </lineage>
</organism>
<dbReference type="FunFam" id="3.40.50.880:FF:000024">
    <property type="entry name" value="Folate gamma-glutamyl hydrolase"/>
    <property type="match status" value="1"/>
</dbReference>
<dbReference type="EC" id="3.4.19.9" evidence="3 9"/>
<dbReference type="GO" id="GO:0005773">
    <property type="term" value="C:vacuole"/>
    <property type="evidence" value="ECO:0007669"/>
    <property type="project" value="TreeGrafter"/>
</dbReference>
<reference evidence="11 12" key="1">
    <citation type="journal article" date="2015" name="Proc. Natl. Acad. Sci. U.S.A.">
        <title>The resurrection genome of Boea hygrometrica: A blueprint for survival of dehydration.</title>
        <authorList>
            <person name="Xiao L."/>
            <person name="Yang G."/>
            <person name="Zhang L."/>
            <person name="Yang X."/>
            <person name="Zhao S."/>
            <person name="Ji Z."/>
            <person name="Zhou Q."/>
            <person name="Hu M."/>
            <person name="Wang Y."/>
            <person name="Chen M."/>
            <person name="Xu Y."/>
            <person name="Jin H."/>
            <person name="Xiao X."/>
            <person name="Hu G."/>
            <person name="Bao F."/>
            <person name="Hu Y."/>
            <person name="Wan P."/>
            <person name="Li L."/>
            <person name="Deng X."/>
            <person name="Kuang T."/>
            <person name="Xiang C."/>
            <person name="Zhu J.K."/>
            <person name="Oliver M.J."/>
            <person name="He Y."/>
        </authorList>
    </citation>
    <scope>NUCLEOTIDE SEQUENCE [LARGE SCALE GENOMIC DNA]</scope>
    <source>
        <strain evidence="12">cv. XS01</strain>
    </source>
</reference>
<accession>A0A2Z7D1F5</accession>
<protein>
    <recommendedName>
        <fullName evidence="3 9">folate gamma-glutamyl hydrolase</fullName>
        <ecNumber evidence="3 9">3.4.19.9</ecNumber>
    </recommendedName>
</protein>
<dbReference type="AlphaFoldDB" id="A0A2Z7D1F5"/>
<dbReference type="InterPro" id="IPR011697">
    <property type="entry name" value="Peptidase_C26"/>
</dbReference>
<feature type="compositionally biased region" description="Pro residues" evidence="10">
    <location>
        <begin position="1"/>
        <end position="20"/>
    </location>
</feature>
<evidence type="ECO:0000256" key="6">
    <source>
        <dbReference type="ARBA" id="ARBA00022801"/>
    </source>
</evidence>
<evidence type="ECO:0000256" key="5">
    <source>
        <dbReference type="ARBA" id="ARBA00022729"/>
    </source>
</evidence>
<dbReference type="PANTHER" id="PTHR11315:SF0">
    <property type="entry name" value="FOLATE GAMMA-GLUTAMYL HYDROLASE"/>
    <property type="match status" value="1"/>
</dbReference>
<dbReference type="OrthoDB" id="64220at2759"/>
<dbReference type="GO" id="GO:0034722">
    <property type="term" value="F:gamma-glutamyl-peptidase activity"/>
    <property type="evidence" value="ECO:0007669"/>
    <property type="project" value="UniProtKB-UniRule"/>
</dbReference>
<keyword evidence="6 9" id="KW-0378">Hydrolase</keyword>
<dbReference type="Gene3D" id="3.40.50.880">
    <property type="match status" value="1"/>
</dbReference>
<comment type="subcellular location">
    <subcellularLocation>
        <location evidence="1">Secreted</location>
        <location evidence="1">Extracellular space</location>
    </subcellularLocation>
</comment>
<evidence type="ECO:0000256" key="3">
    <source>
        <dbReference type="ARBA" id="ARBA00012886"/>
    </source>
</evidence>
<dbReference type="SUPFAM" id="SSF101447">
    <property type="entry name" value="Formin homology 2 domain (FH2 domain)"/>
    <property type="match status" value="1"/>
</dbReference>
<dbReference type="InterPro" id="IPR029062">
    <property type="entry name" value="Class_I_gatase-like"/>
</dbReference>
<feature type="compositionally biased region" description="Low complexity" evidence="10">
    <location>
        <begin position="21"/>
        <end position="48"/>
    </location>
</feature>
<evidence type="ECO:0000256" key="7">
    <source>
        <dbReference type="ARBA" id="ARBA00051589"/>
    </source>
</evidence>